<evidence type="ECO:0000256" key="2">
    <source>
        <dbReference type="ARBA" id="ARBA00022679"/>
    </source>
</evidence>
<dbReference type="GO" id="GO:0032259">
    <property type="term" value="P:methylation"/>
    <property type="evidence" value="ECO:0007669"/>
    <property type="project" value="UniProtKB-KW"/>
</dbReference>
<proteinExistence type="predicted"/>
<dbReference type="SUPFAM" id="SSF53335">
    <property type="entry name" value="S-adenosyl-L-methionine-dependent methyltransferases"/>
    <property type="match status" value="1"/>
</dbReference>
<evidence type="ECO:0000256" key="1">
    <source>
        <dbReference type="ARBA" id="ARBA00022603"/>
    </source>
</evidence>
<evidence type="ECO:0000313" key="5">
    <source>
        <dbReference type="EMBL" id="KAE8008537.1"/>
    </source>
</evidence>
<dbReference type="InterPro" id="IPR042086">
    <property type="entry name" value="MeTrfase_capping"/>
</dbReference>
<dbReference type="Proteomes" id="UP000327013">
    <property type="component" value="Chromosome 2"/>
</dbReference>
<keyword evidence="6" id="KW-1185">Reference proteome</keyword>
<dbReference type="PANTHER" id="PTHR31009">
    <property type="entry name" value="S-ADENOSYL-L-METHIONINE:CARBOXYL METHYLTRANSFERASE FAMILY PROTEIN"/>
    <property type="match status" value="1"/>
</dbReference>
<evidence type="ECO:0008006" key="7">
    <source>
        <dbReference type="Google" id="ProtNLM"/>
    </source>
</evidence>
<gene>
    <name evidence="5" type="ORF">FH972_005040</name>
</gene>
<dbReference type="OrthoDB" id="1523883at2759"/>
<dbReference type="EMBL" id="CM017322">
    <property type="protein sequence ID" value="KAE8008537.1"/>
    <property type="molecule type" value="Genomic_DNA"/>
</dbReference>
<dbReference type="GO" id="GO:0046872">
    <property type="term" value="F:metal ion binding"/>
    <property type="evidence" value="ECO:0007669"/>
    <property type="project" value="UniProtKB-KW"/>
</dbReference>
<dbReference type="Pfam" id="PF03492">
    <property type="entry name" value="Methyltransf_7"/>
    <property type="match status" value="1"/>
</dbReference>
<evidence type="ECO:0000256" key="3">
    <source>
        <dbReference type="ARBA" id="ARBA00022723"/>
    </source>
</evidence>
<dbReference type="Gene3D" id="3.40.50.150">
    <property type="entry name" value="Vaccinia Virus protein VP39"/>
    <property type="match status" value="1"/>
</dbReference>
<accession>A0A5N6QN04</accession>
<keyword evidence="3" id="KW-0479">Metal-binding</keyword>
<name>A0A5N6QN04_9ROSI</name>
<organism evidence="5 6">
    <name type="scientific">Carpinus fangiana</name>
    <dbReference type="NCBI Taxonomy" id="176857"/>
    <lineage>
        <taxon>Eukaryota</taxon>
        <taxon>Viridiplantae</taxon>
        <taxon>Streptophyta</taxon>
        <taxon>Embryophyta</taxon>
        <taxon>Tracheophyta</taxon>
        <taxon>Spermatophyta</taxon>
        <taxon>Magnoliopsida</taxon>
        <taxon>eudicotyledons</taxon>
        <taxon>Gunneridae</taxon>
        <taxon>Pentapetalae</taxon>
        <taxon>rosids</taxon>
        <taxon>fabids</taxon>
        <taxon>Fagales</taxon>
        <taxon>Betulaceae</taxon>
        <taxon>Carpinus</taxon>
    </lineage>
</organism>
<keyword evidence="2" id="KW-0808">Transferase</keyword>
<protein>
    <recommendedName>
        <fullName evidence="7">Jasmonate O-methyltransferase</fullName>
    </recommendedName>
</protein>
<sequence length="370" mass="41836">MEVDQILRMNGGEGETSYANNSLIQREAMLKAKPILEESIAEVYLSSSPECLKVADFGCSSGPNTLLLIWLTMDTIHATCQGFNRKAPMFQVFLNDLPGNDFNTIFRSLPSFYEKLKKDKGSEFGPCFIAGMPGNFYGRLFPNHFLHFVHSSYCLHWRSQIPDLVGESGVPLNKGNIYIAKTSSYSVREAYLDLFKRDFTSFLRSRAQEVIPGGHMLLTFQGRNGKADSSGNQSCTIWELLGITLNDMVLKGKVEEAKLDRFNLPFYAATAEEVRDVVETEGSFNIQRLETFEVDWDSNMDDNNKSFGSHKPSRGKFVAKGIRVVAEPMLTSCFGEDIMDDLFDMFSKNIDKYLEVQECKYTNIMISMNK</sequence>
<evidence type="ECO:0000256" key="4">
    <source>
        <dbReference type="ARBA" id="ARBA00022842"/>
    </source>
</evidence>
<keyword evidence="1" id="KW-0489">Methyltransferase</keyword>
<keyword evidence="4" id="KW-0460">Magnesium</keyword>
<reference evidence="5 6" key="1">
    <citation type="submission" date="2019-06" db="EMBL/GenBank/DDBJ databases">
        <title>A chromosomal-level reference genome of Carpinus fangiana (Coryloideae, Betulaceae).</title>
        <authorList>
            <person name="Yang X."/>
            <person name="Wang Z."/>
            <person name="Zhang L."/>
            <person name="Hao G."/>
            <person name="Liu J."/>
            <person name="Yang Y."/>
        </authorList>
    </citation>
    <scope>NUCLEOTIDE SEQUENCE [LARGE SCALE GENOMIC DNA]</scope>
    <source>
        <strain evidence="5">Cfa_2016G</strain>
        <tissue evidence="5">Leaf</tissue>
    </source>
</reference>
<evidence type="ECO:0000313" key="6">
    <source>
        <dbReference type="Proteomes" id="UP000327013"/>
    </source>
</evidence>
<dbReference type="InterPro" id="IPR005299">
    <property type="entry name" value="MeTrfase_7"/>
</dbReference>
<dbReference type="AlphaFoldDB" id="A0A5N6QN04"/>
<dbReference type="InterPro" id="IPR029063">
    <property type="entry name" value="SAM-dependent_MTases_sf"/>
</dbReference>
<dbReference type="GO" id="GO:0008168">
    <property type="term" value="F:methyltransferase activity"/>
    <property type="evidence" value="ECO:0007669"/>
    <property type="project" value="UniProtKB-KW"/>
</dbReference>
<dbReference type="Gene3D" id="1.10.1200.270">
    <property type="entry name" value="Methyltransferase, alpha-helical capping domain"/>
    <property type="match status" value="1"/>
</dbReference>